<dbReference type="AlphaFoldDB" id="A0A7K3WWJ6"/>
<dbReference type="Proteomes" id="UP000486602">
    <property type="component" value="Unassembled WGS sequence"/>
</dbReference>
<dbReference type="SUPFAM" id="SSF56925">
    <property type="entry name" value="OMPA-like"/>
    <property type="match status" value="1"/>
</dbReference>
<accession>A0A7K3WWJ6</accession>
<keyword evidence="3" id="KW-1185">Reference proteome</keyword>
<organism evidence="2 3">
    <name type="scientific">Cryomorpha ignava</name>
    <dbReference type="NCBI Taxonomy" id="101383"/>
    <lineage>
        <taxon>Bacteria</taxon>
        <taxon>Pseudomonadati</taxon>
        <taxon>Bacteroidota</taxon>
        <taxon>Flavobacteriia</taxon>
        <taxon>Flavobacteriales</taxon>
        <taxon>Cryomorphaceae</taxon>
        <taxon>Cryomorpha</taxon>
    </lineage>
</organism>
<evidence type="ECO:0000256" key="1">
    <source>
        <dbReference type="SAM" id="SignalP"/>
    </source>
</evidence>
<proteinExistence type="predicted"/>
<name>A0A7K3WWJ6_9FLAO</name>
<keyword evidence="1" id="KW-0732">Signal</keyword>
<evidence type="ECO:0000313" key="2">
    <source>
        <dbReference type="EMBL" id="NEN25411.1"/>
    </source>
</evidence>
<feature type="chain" id="PRO_5029515556" evidence="1">
    <location>
        <begin position="21"/>
        <end position="196"/>
    </location>
</feature>
<reference evidence="2 3" key="1">
    <citation type="submission" date="2020-02" db="EMBL/GenBank/DDBJ databases">
        <title>Out from the shadows clarifying the taxonomy of the family Cryomorphaceae and related taxa by utilizing the GTDB taxonomic framework.</title>
        <authorList>
            <person name="Bowman J.P."/>
        </authorList>
    </citation>
    <scope>NUCLEOTIDE SEQUENCE [LARGE SCALE GENOMIC DNA]</scope>
    <source>
        <strain evidence="2 3">QSSC 1-22</strain>
    </source>
</reference>
<feature type="signal peptide" evidence="1">
    <location>
        <begin position="1"/>
        <end position="20"/>
    </location>
</feature>
<dbReference type="EMBL" id="JAAGVY010000052">
    <property type="protein sequence ID" value="NEN25411.1"/>
    <property type="molecule type" value="Genomic_DNA"/>
</dbReference>
<sequence length="196" mass="20918">MKTILLSIAILLGISFNAKAQEEGKFRGGLNLGVAIPSGGAGFLFDLELKYNLKDNMNVGFRYGSAVIAKAVKLDSGDEFESANISANASYMATYDYYFVLGGSFNPFVGAGVGAYTLASVSAKDGDEFNDSNLDANTKFGGFIRGGFEASKFRFTLEYDFIPKSTLQDVDGNEVGSITNNYLGVTVGFYVGGGKW</sequence>
<dbReference type="InterPro" id="IPR011250">
    <property type="entry name" value="OMP/PagP_B-barrel"/>
</dbReference>
<evidence type="ECO:0000313" key="3">
    <source>
        <dbReference type="Proteomes" id="UP000486602"/>
    </source>
</evidence>
<gene>
    <name evidence="2" type="ORF">G3O08_18090</name>
</gene>
<protein>
    <submittedName>
        <fullName evidence="2">Outer membrane beta-barrel protein</fullName>
    </submittedName>
</protein>
<dbReference type="Gene3D" id="2.40.160.20">
    <property type="match status" value="1"/>
</dbReference>
<comment type="caution">
    <text evidence="2">The sequence shown here is derived from an EMBL/GenBank/DDBJ whole genome shotgun (WGS) entry which is preliminary data.</text>
</comment>